<dbReference type="KEGG" id="aey:CDG81_09630"/>
<dbReference type="AlphaFoldDB" id="A0A223RYP3"/>
<protein>
    <recommendedName>
        <fullName evidence="4">Terminase small subunit</fullName>
    </recommendedName>
</protein>
<feature type="compositionally biased region" description="Basic and acidic residues" evidence="1">
    <location>
        <begin position="110"/>
        <end position="120"/>
    </location>
</feature>
<gene>
    <name evidence="2" type="ORF">CDG81_09630</name>
</gene>
<proteinExistence type="predicted"/>
<evidence type="ECO:0000256" key="1">
    <source>
        <dbReference type="SAM" id="MobiDB-lite"/>
    </source>
</evidence>
<evidence type="ECO:0000313" key="2">
    <source>
        <dbReference type="EMBL" id="ASU81001.1"/>
    </source>
</evidence>
<dbReference type="EMBL" id="CP022752">
    <property type="protein sequence ID" value="ASU81001.1"/>
    <property type="molecule type" value="Genomic_DNA"/>
</dbReference>
<sequence>MDSLSRAEDFPIPEEDENWESITKFWFNSLKVSAIRQYYDSTDWATALYVAEAMDRNLKSGGKFSGQLFASVMTAMDNLLTTEGARRRARIEIETANDTHEEEDASNVVDLRKRAQGESG</sequence>
<accession>A0A223RYP3</accession>
<dbReference type="Pfam" id="PF25673">
    <property type="entry name" value="Terminase_7"/>
    <property type="match status" value="1"/>
</dbReference>
<feature type="region of interest" description="Disordered" evidence="1">
    <location>
        <begin position="93"/>
        <end position="120"/>
    </location>
</feature>
<organism evidence="2 3">
    <name type="scientific">Actinopolyspora erythraea</name>
    <dbReference type="NCBI Taxonomy" id="414996"/>
    <lineage>
        <taxon>Bacteria</taxon>
        <taxon>Bacillati</taxon>
        <taxon>Actinomycetota</taxon>
        <taxon>Actinomycetes</taxon>
        <taxon>Actinopolysporales</taxon>
        <taxon>Actinopolysporaceae</taxon>
        <taxon>Actinopolyspora</taxon>
    </lineage>
</organism>
<evidence type="ECO:0000313" key="3">
    <source>
        <dbReference type="Proteomes" id="UP000215043"/>
    </source>
</evidence>
<dbReference type="InterPro" id="IPR057972">
    <property type="entry name" value="Terminase_7"/>
</dbReference>
<reference evidence="2 3" key="1">
    <citation type="submission" date="2017-08" db="EMBL/GenBank/DDBJ databases">
        <title>The complete genome sequence of moderately halophilic actinomycete Actinopolyspora erythraea YIM 90600, the producer of novel erythromycin, novel actinopolysporins A-C and tubercidin.</title>
        <authorList>
            <person name="Yin M."/>
            <person name="Tang S."/>
        </authorList>
    </citation>
    <scope>NUCLEOTIDE SEQUENCE [LARGE SCALE GENOMIC DNA]</scope>
    <source>
        <strain evidence="2 3">YIM 90600</strain>
    </source>
</reference>
<name>A0A223RYP3_9ACTN</name>
<evidence type="ECO:0008006" key="4">
    <source>
        <dbReference type="Google" id="ProtNLM"/>
    </source>
</evidence>
<dbReference type="Proteomes" id="UP000215043">
    <property type="component" value="Chromosome"/>
</dbReference>